<evidence type="ECO:0000313" key="3">
    <source>
        <dbReference type="Proteomes" id="UP000028007"/>
    </source>
</evidence>
<accession>A0A081PHV4</accession>
<evidence type="ECO:0000313" key="2">
    <source>
        <dbReference type="EMBL" id="KEQ30277.1"/>
    </source>
</evidence>
<keyword evidence="1" id="KW-0812">Transmembrane</keyword>
<reference evidence="2 3" key="1">
    <citation type="journal article" date="1992" name="Int. J. Syst. Bacteriol.">
        <title>Sphingobacterium antarcticus sp. nov. a Psychrotrophic Bacterium from the Soils of Schirmacher Oasis, Antarctica.</title>
        <authorList>
            <person name="Shivaji S."/>
            <person name="Ray M.K."/>
            <person name="Rao N.S."/>
            <person name="Saiserr L."/>
            <person name="Jagannadham M.V."/>
            <person name="Kumar G.S."/>
            <person name="Reddy G."/>
            <person name="Bhargava P.M."/>
        </authorList>
    </citation>
    <scope>NUCLEOTIDE SEQUENCE [LARGE SCALE GENOMIC DNA]</scope>
    <source>
        <strain evidence="2 3">4BY</strain>
    </source>
</reference>
<keyword evidence="3" id="KW-1185">Reference proteome</keyword>
<gene>
    <name evidence="2" type="ORF">N180_10005</name>
</gene>
<protein>
    <recommendedName>
        <fullName evidence="4">Class IIb bacteriocin, lactobin A/cerein 7B family</fullName>
    </recommendedName>
</protein>
<comment type="caution">
    <text evidence="2">The sequence shown here is derived from an EMBL/GenBank/DDBJ whole genome shotgun (WGS) entry which is preliminary data.</text>
</comment>
<keyword evidence="1" id="KW-0472">Membrane</keyword>
<name>A0A081PHV4_9SPHI</name>
<dbReference type="OrthoDB" id="714401at2"/>
<proteinExistence type="predicted"/>
<sequence length="62" mass="6209">MENLQLATLNVEELDSDNLMNTDGGFIPLVIWGVSFTAAQVAGGAGAVFLAGMGIGAAVAAQ</sequence>
<keyword evidence="1" id="KW-1133">Transmembrane helix</keyword>
<evidence type="ECO:0000256" key="1">
    <source>
        <dbReference type="SAM" id="Phobius"/>
    </source>
</evidence>
<dbReference type="AlphaFoldDB" id="A0A081PHV4"/>
<feature type="transmembrane region" description="Helical" evidence="1">
    <location>
        <begin position="29"/>
        <end position="61"/>
    </location>
</feature>
<evidence type="ECO:0008006" key="4">
    <source>
        <dbReference type="Google" id="ProtNLM"/>
    </source>
</evidence>
<organism evidence="2 3">
    <name type="scientific">Pedobacter antarcticus 4BY</name>
    <dbReference type="NCBI Taxonomy" id="1358423"/>
    <lineage>
        <taxon>Bacteria</taxon>
        <taxon>Pseudomonadati</taxon>
        <taxon>Bacteroidota</taxon>
        <taxon>Sphingobacteriia</taxon>
        <taxon>Sphingobacteriales</taxon>
        <taxon>Sphingobacteriaceae</taxon>
        <taxon>Pedobacter</taxon>
    </lineage>
</organism>
<dbReference type="RefSeq" id="WP_037440060.1">
    <property type="nucleotide sequence ID" value="NZ_JNFF01000046.1"/>
</dbReference>
<dbReference type="Proteomes" id="UP000028007">
    <property type="component" value="Unassembled WGS sequence"/>
</dbReference>
<dbReference type="EMBL" id="JNFF01000046">
    <property type="protein sequence ID" value="KEQ30277.1"/>
    <property type="molecule type" value="Genomic_DNA"/>
</dbReference>